<dbReference type="Proteomes" id="UP000473531">
    <property type="component" value="Unassembled WGS sequence"/>
</dbReference>
<gene>
    <name evidence="2" type="ORF">GRI44_04070</name>
</gene>
<feature type="chain" id="PRO_5026742819" evidence="1">
    <location>
        <begin position="21"/>
        <end position="152"/>
    </location>
</feature>
<keyword evidence="1" id="KW-0732">Signal</keyword>
<comment type="caution">
    <text evidence="2">The sequence shown here is derived from an EMBL/GenBank/DDBJ whole genome shotgun (WGS) entry which is preliminary data.</text>
</comment>
<name>A0A6L7GFB5_9SPHN</name>
<evidence type="ECO:0000313" key="3">
    <source>
        <dbReference type="Proteomes" id="UP000473531"/>
    </source>
</evidence>
<dbReference type="AlphaFoldDB" id="A0A6L7GFB5"/>
<organism evidence="2 3">
    <name type="scientific">Allopontixanthobacter confluentis</name>
    <dbReference type="NCBI Taxonomy" id="1849021"/>
    <lineage>
        <taxon>Bacteria</taxon>
        <taxon>Pseudomonadati</taxon>
        <taxon>Pseudomonadota</taxon>
        <taxon>Alphaproteobacteria</taxon>
        <taxon>Sphingomonadales</taxon>
        <taxon>Erythrobacteraceae</taxon>
        <taxon>Allopontixanthobacter</taxon>
    </lineage>
</organism>
<protein>
    <submittedName>
        <fullName evidence="2">Uncharacterized protein</fullName>
    </submittedName>
</protein>
<keyword evidence="3" id="KW-1185">Reference proteome</keyword>
<proteinExistence type="predicted"/>
<feature type="signal peptide" evidence="1">
    <location>
        <begin position="1"/>
        <end position="20"/>
    </location>
</feature>
<evidence type="ECO:0000256" key="1">
    <source>
        <dbReference type="SAM" id="SignalP"/>
    </source>
</evidence>
<reference evidence="2 3" key="1">
    <citation type="submission" date="2019-12" db="EMBL/GenBank/DDBJ databases">
        <title>Genomic-based taxomic classification of the family Erythrobacteraceae.</title>
        <authorList>
            <person name="Xu L."/>
        </authorList>
    </citation>
    <scope>NUCLEOTIDE SEQUENCE [LARGE SCALE GENOMIC DNA]</scope>
    <source>
        <strain evidence="2 3">KCTC 52259</strain>
    </source>
</reference>
<dbReference type="RefSeq" id="WP_160600144.1">
    <property type="nucleotide sequence ID" value="NZ_WTYU01000001.1"/>
</dbReference>
<dbReference type="OrthoDB" id="7428387at2"/>
<accession>A0A6L7GFB5</accession>
<dbReference type="EMBL" id="WTYU01000001">
    <property type="protein sequence ID" value="MXP13924.1"/>
    <property type="molecule type" value="Genomic_DNA"/>
</dbReference>
<evidence type="ECO:0000313" key="2">
    <source>
        <dbReference type="EMBL" id="MXP13924.1"/>
    </source>
</evidence>
<sequence>MRIGILLGAGAAIIASAVQAQSTLGTSRAVYVERVANLTDGRMMRAIEPAQGLRSGDRVVLMVEWQATPAPDGLTVASAVPRALAFQRSSKDEVEISVDGGKKWGKLGQMRIRDGNAVRLASPEEVTHLRWRVGANQRGNAANRLTYSAIVR</sequence>